<proteinExistence type="predicted"/>
<sequence>MFNNSINYSFRHSKIALLTKHKKEIEISPLIKNYLGTEIEVFDCFDTDELGTFSREKKKKSITT</sequence>
<evidence type="ECO:0000313" key="2">
    <source>
        <dbReference type="Proteomes" id="UP000033684"/>
    </source>
</evidence>
<comment type="caution">
    <text evidence="1">The sequence shown here is derived from an EMBL/GenBank/DDBJ whole genome shotgun (WGS) entry which is preliminary data.</text>
</comment>
<dbReference type="EMBL" id="LAJX01000305">
    <property type="protein sequence ID" value="KJV05095.1"/>
    <property type="molecule type" value="Genomic_DNA"/>
</dbReference>
<protein>
    <submittedName>
        <fullName evidence="1">Uncharacterized protein</fullName>
    </submittedName>
</protein>
<dbReference type="Proteomes" id="UP000033684">
    <property type="component" value="Unassembled WGS sequence"/>
</dbReference>
<name>A0A0F3IE74_9GAMM</name>
<dbReference type="AlphaFoldDB" id="A0A0F3IE74"/>
<accession>A0A0F3IE74</accession>
<keyword evidence="2" id="KW-1185">Reference proteome</keyword>
<organism evidence="1 2">
    <name type="scientific">Methylocucumis oryzae</name>
    <dbReference type="NCBI Taxonomy" id="1632867"/>
    <lineage>
        <taxon>Bacteria</taxon>
        <taxon>Pseudomonadati</taxon>
        <taxon>Pseudomonadota</taxon>
        <taxon>Gammaproteobacteria</taxon>
        <taxon>Methylococcales</taxon>
        <taxon>Methylococcaceae</taxon>
        <taxon>Methylocucumis</taxon>
    </lineage>
</organism>
<gene>
    <name evidence="1" type="ORF">VZ94_20700</name>
</gene>
<evidence type="ECO:0000313" key="1">
    <source>
        <dbReference type="EMBL" id="KJV05095.1"/>
    </source>
</evidence>
<reference evidence="2" key="1">
    <citation type="submission" date="2015-03" db="EMBL/GenBank/DDBJ databases">
        <title>Draft genome sequence of a novel methanotroph (Sn10-6) isolated from flooded ricefield rhizosphere in India.</title>
        <authorList>
            <person name="Pandit P.S."/>
            <person name="Pore S.D."/>
            <person name="Arora P."/>
            <person name="Kapse N.G."/>
            <person name="Dhakephalkar P.K."/>
            <person name="Rahalkar M.C."/>
        </authorList>
    </citation>
    <scope>NUCLEOTIDE SEQUENCE [LARGE SCALE GENOMIC DNA]</scope>
    <source>
        <strain evidence="2">Sn10-6</strain>
    </source>
</reference>
<reference evidence="1 2" key="2">
    <citation type="journal article" date="2016" name="Microb. Ecol.">
        <title>Genome Characteristics of a Novel Type I Methanotroph (Sn10-6) Isolated from a Flooded Indian Rice Field.</title>
        <authorList>
            <person name="Rahalkar M.C."/>
            <person name="Pandit P.S."/>
            <person name="Dhakephalkar P.K."/>
            <person name="Pore S."/>
            <person name="Arora P."/>
            <person name="Kapse N."/>
        </authorList>
    </citation>
    <scope>NUCLEOTIDE SEQUENCE [LARGE SCALE GENOMIC DNA]</scope>
    <source>
        <strain evidence="1 2">Sn10-6</strain>
    </source>
</reference>